<protein>
    <submittedName>
        <fullName evidence="2">Periplasmic Cu(I)/Cu(II)-binding protein CopK</fullName>
    </submittedName>
</protein>
<organism evidence="2 3">
    <name type="scientific">Aromatoleum toluolicum</name>
    <dbReference type="NCBI Taxonomy" id="90060"/>
    <lineage>
        <taxon>Bacteria</taxon>
        <taxon>Pseudomonadati</taxon>
        <taxon>Pseudomonadota</taxon>
        <taxon>Betaproteobacteria</taxon>
        <taxon>Rhodocyclales</taxon>
        <taxon>Rhodocyclaceae</taxon>
        <taxon>Aromatoleum</taxon>
    </lineage>
</organism>
<dbReference type="Gene3D" id="2.40.10.300">
    <property type="entry name" value="Copper resistance protein K"/>
    <property type="match status" value="1"/>
</dbReference>
<evidence type="ECO:0000256" key="1">
    <source>
        <dbReference type="SAM" id="SignalP"/>
    </source>
</evidence>
<sequence length="91" mass="9988">MLKITAIAFASTFALSAFAAGTTDVQRSVELKDGSTVHVFQDGKMGMENKYGRAFLMPQGHVMEARDGTRIEMKGNEVWRVEALNRFSSGS</sequence>
<evidence type="ECO:0000313" key="2">
    <source>
        <dbReference type="EMBL" id="NMF98457.1"/>
    </source>
</evidence>
<keyword evidence="3" id="KW-1185">Reference proteome</keyword>
<dbReference type="InterPro" id="IPR038644">
    <property type="entry name" value="CopK_sf"/>
</dbReference>
<dbReference type="EMBL" id="WTVS01000027">
    <property type="protein sequence ID" value="NMF98457.1"/>
    <property type="molecule type" value="Genomic_DNA"/>
</dbReference>
<feature type="signal peptide" evidence="1">
    <location>
        <begin position="1"/>
        <end position="19"/>
    </location>
</feature>
<dbReference type="RefSeq" id="WP_169141213.1">
    <property type="nucleotide sequence ID" value="NZ_WTVS01000027.1"/>
</dbReference>
<dbReference type="InterPro" id="IPR021604">
    <property type="entry name" value="CopK"/>
</dbReference>
<keyword evidence="1" id="KW-0732">Signal</keyword>
<dbReference type="NCBIfam" id="NF033793">
    <property type="entry name" value="peri_CopK"/>
    <property type="match status" value="1"/>
</dbReference>
<evidence type="ECO:0000313" key="3">
    <source>
        <dbReference type="Proteomes" id="UP000634522"/>
    </source>
</evidence>
<gene>
    <name evidence="2" type="primary">copK</name>
    <name evidence="2" type="ORF">GPA27_13785</name>
</gene>
<dbReference type="Proteomes" id="UP000634522">
    <property type="component" value="Unassembled WGS sequence"/>
</dbReference>
<accession>A0ABX1NGM8</accession>
<feature type="chain" id="PRO_5046089729" evidence="1">
    <location>
        <begin position="20"/>
        <end position="91"/>
    </location>
</feature>
<dbReference type="Pfam" id="PF11525">
    <property type="entry name" value="CopK"/>
    <property type="match status" value="1"/>
</dbReference>
<name>A0ABX1NGM8_9RHOO</name>
<comment type="caution">
    <text evidence="2">The sequence shown here is derived from an EMBL/GenBank/DDBJ whole genome shotgun (WGS) entry which is preliminary data.</text>
</comment>
<proteinExistence type="predicted"/>
<reference evidence="2 3" key="1">
    <citation type="submission" date="2019-12" db="EMBL/GenBank/DDBJ databases">
        <title>Comparative genomics gives insights into the taxonomy of the Azoarcus-Aromatoleum group and reveals separate origins of nif in the plant-associated Azoarcus and non-plant-associated Aromatoleum sub-groups.</title>
        <authorList>
            <person name="Lafos M."/>
            <person name="Maluk M."/>
            <person name="Batista M."/>
            <person name="Junghare M."/>
            <person name="Carmona M."/>
            <person name="Faoro H."/>
            <person name="Cruz L.M."/>
            <person name="Battistoni F."/>
            <person name="De Souza E."/>
            <person name="Pedrosa F."/>
            <person name="Chen W.-M."/>
            <person name="Poole P.S."/>
            <person name="Dixon R.A."/>
            <person name="James E.K."/>
        </authorList>
    </citation>
    <scope>NUCLEOTIDE SEQUENCE [LARGE SCALE GENOMIC DNA]</scope>
    <source>
        <strain evidence="2 3">T</strain>
    </source>
</reference>